<sequence>MKGIINLAIIFSMLPFFAYSATEKNDTLKVLQLNLWGQGETVPNGVKGIVDIIDQTDPDIAFLCEIFSQKEKHFMDYLTSELKKRGKQYYGENLKQTMGVLSKIKMDEVSSCFTLEDKSRPNPVCKATISLGSKKLIAYSVHWDWTHYECYLPRGYSGTTWKKLPEPVYDADSILAANRISFRDEGVKALLEDAGKEIEKGNLIILGGDFNEPSHLDWQQDTKDMRDHNGLVINWDCSVLLYEAGFKDVYRETYPDAVTYPGFTFPAGNKDADLNKLVWLPDMDERDRIDFIYYYPDPSLRLENAVIVGPSQNILKGEIVENDSEDQFIKPTGIWPSDHKGVFSTFLIKNN</sequence>
<name>A0ABR6KJW7_9BACT</name>
<accession>A0ABR6KJW7</accession>
<organism evidence="3 4">
    <name type="scientific">Parabacteroides faecis</name>
    <dbReference type="NCBI Taxonomy" id="1217282"/>
    <lineage>
        <taxon>Bacteria</taxon>
        <taxon>Pseudomonadati</taxon>
        <taxon>Bacteroidota</taxon>
        <taxon>Bacteroidia</taxon>
        <taxon>Bacteroidales</taxon>
        <taxon>Tannerellaceae</taxon>
        <taxon>Parabacteroides</taxon>
    </lineage>
</organism>
<gene>
    <name evidence="3" type="ORF">GGQ57_001710</name>
</gene>
<dbReference type="PANTHER" id="PTHR41349:SF1">
    <property type="entry name" value="PROTEIN CBG08683"/>
    <property type="match status" value="1"/>
</dbReference>
<feature type="domain" description="Endonuclease/exonuclease/phosphatase" evidence="2">
    <location>
        <begin position="31"/>
        <end position="339"/>
    </location>
</feature>
<dbReference type="GO" id="GO:0004527">
    <property type="term" value="F:exonuclease activity"/>
    <property type="evidence" value="ECO:0007669"/>
    <property type="project" value="UniProtKB-KW"/>
</dbReference>
<keyword evidence="3" id="KW-0540">Nuclease</keyword>
<dbReference type="EMBL" id="JACHOC010000003">
    <property type="protein sequence ID" value="MBB4621813.1"/>
    <property type="molecule type" value="Genomic_DNA"/>
</dbReference>
<dbReference type="PANTHER" id="PTHR41349">
    <property type="match status" value="1"/>
</dbReference>
<keyword evidence="4" id="KW-1185">Reference proteome</keyword>
<dbReference type="InterPro" id="IPR036691">
    <property type="entry name" value="Endo/exonu/phosph_ase_sf"/>
</dbReference>
<comment type="caution">
    <text evidence="3">The sequence shown here is derived from an EMBL/GenBank/DDBJ whole genome shotgun (WGS) entry which is preliminary data.</text>
</comment>
<dbReference type="Proteomes" id="UP000533637">
    <property type="component" value="Unassembled WGS sequence"/>
</dbReference>
<keyword evidence="1" id="KW-0732">Signal</keyword>
<dbReference type="RefSeq" id="WP_229800940.1">
    <property type="nucleotide sequence ID" value="NZ_BMPB01000001.1"/>
</dbReference>
<evidence type="ECO:0000256" key="1">
    <source>
        <dbReference type="SAM" id="SignalP"/>
    </source>
</evidence>
<dbReference type="Gene3D" id="3.60.10.10">
    <property type="entry name" value="Endonuclease/exonuclease/phosphatase"/>
    <property type="match status" value="1"/>
</dbReference>
<evidence type="ECO:0000313" key="4">
    <source>
        <dbReference type="Proteomes" id="UP000533637"/>
    </source>
</evidence>
<proteinExistence type="predicted"/>
<feature type="chain" id="PRO_5046382840" evidence="1">
    <location>
        <begin position="19"/>
        <end position="351"/>
    </location>
</feature>
<protein>
    <submittedName>
        <fullName evidence="3">Exonuclease III</fullName>
    </submittedName>
</protein>
<dbReference type="InterPro" id="IPR005135">
    <property type="entry name" value="Endo/exonuclease/phosphatase"/>
</dbReference>
<dbReference type="Pfam" id="PF03372">
    <property type="entry name" value="Exo_endo_phos"/>
    <property type="match status" value="1"/>
</dbReference>
<evidence type="ECO:0000313" key="3">
    <source>
        <dbReference type="EMBL" id="MBB4621813.1"/>
    </source>
</evidence>
<keyword evidence="3" id="KW-0378">Hydrolase</keyword>
<evidence type="ECO:0000259" key="2">
    <source>
        <dbReference type="Pfam" id="PF03372"/>
    </source>
</evidence>
<keyword evidence="3" id="KW-0269">Exonuclease</keyword>
<reference evidence="3 4" key="1">
    <citation type="submission" date="2020-08" db="EMBL/GenBank/DDBJ databases">
        <title>Genomic Encyclopedia of Type Strains, Phase IV (KMG-IV): sequencing the most valuable type-strain genomes for metagenomic binning, comparative biology and taxonomic classification.</title>
        <authorList>
            <person name="Goeker M."/>
        </authorList>
    </citation>
    <scope>NUCLEOTIDE SEQUENCE [LARGE SCALE GENOMIC DNA]</scope>
    <source>
        <strain evidence="3 4">DSM 102983</strain>
    </source>
</reference>
<feature type="signal peptide" evidence="1">
    <location>
        <begin position="1"/>
        <end position="18"/>
    </location>
</feature>
<dbReference type="SUPFAM" id="SSF56219">
    <property type="entry name" value="DNase I-like"/>
    <property type="match status" value="1"/>
</dbReference>